<proteinExistence type="predicted"/>
<dbReference type="InterPro" id="IPR032675">
    <property type="entry name" value="LRR_dom_sf"/>
</dbReference>
<reference evidence="4 5" key="1">
    <citation type="submission" date="2021-01" db="EMBL/GenBank/DDBJ databases">
        <title>Genomic Encyclopedia of Type Strains, Phase IV (KMG-IV): sequencing the most valuable type-strain genomes for metagenomic binning, comparative biology and taxonomic classification.</title>
        <authorList>
            <person name="Goeker M."/>
        </authorList>
    </citation>
    <scope>NUCLEOTIDE SEQUENCE [LARGE SCALE GENOMIC DNA]</scope>
    <source>
        <strain evidence="4 5">DSM 24436</strain>
    </source>
</reference>
<evidence type="ECO:0008006" key="6">
    <source>
        <dbReference type="Google" id="ProtNLM"/>
    </source>
</evidence>
<keyword evidence="5" id="KW-1185">Reference proteome</keyword>
<dbReference type="Proteomes" id="UP000767854">
    <property type="component" value="Unassembled WGS sequence"/>
</dbReference>
<feature type="chain" id="PRO_5045913098" description="Leucine-rich repeat domain-containing protein" evidence="3">
    <location>
        <begin position="22"/>
        <end position="296"/>
    </location>
</feature>
<keyword evidence="1" id="KW-0433">Leucine-rich repeat</keyword>
<evidence type="ECO:0000313" key="4">
    <source>
        <dbReference type="EMBL" id="MBM7562411.1"/>
    </source>
</evidence>
<dbReference type="PANTHER" id="PTHR46652">
    <property type="entry name" value="LEUCINE-RICH REPEAT AND IQ DOMAIN-CONTAINING PROTEIN 1-RELATED"/>
    <property type="match status" value="1"/>
</dbReference>
<dbReference type="InterPro" id="IPR050836">
    <property type="entry name" value="SDS22/Internalin_LRR"/>
</dbReference>
<feature type="signal peptide" evidence="3">
    <location>
        <begin position="1"/>
        <end position="21"/>
    </location>
</feature>
<accession>A0ABS2MSP0</accession>
<evidence type="ECO:0000313" key="5">
    <source>
        <dbReference type="Proteomes" id="UP000767854"/>
    </source>
</evidence>
<comment type="caution">
    <text evidence="4">The sequence shown here is derived from an EMBL/GenBank/DDBJ whole genome shotgun (WGS) entry which is preliminary data.</text>
</comment>
<name>A0ABS2MSP0_9FIRM</name>
<dbReference type="PROSITE" id="PS51257">
    <property type="entry name" value="PROKAR_LIPOPROTEIN"/>
    <property type="match status" value="1"/>
</dbReference>
<organism evidence="4 5">
    <name type="scientific">Fusibacter tunisiensis</name>
    <dbReference type="NCBI Taxonomy" id="1008308"/>
    <lineage>
        <taxon>Bacteria</taxon>
        <taxon>Bacillati</taxon>
        <taxon>Bacillota</taxon>
        <taxon>Clostridia</taxon>
        <taxon>Eubacteriales</taxon>
        <taxon>Eubacteriales Family XII. Incertae Sedis</taxon>
        <taxon>Fusibacter</taxon>
    </lineage>
</organism>
<dbReference type="RefSeq" id="WP_204664820.1">
    <property type="nucleotide sequence ID" value="NZ_JAFBDT010000018.1"/>
</dbReference>
<dbReference type="EMBL" id="JAFBDT010000018">
    <property type="protein sequence ID" value="MBM7562411.1"/>
    <property type="molecule type" value="Genomic_DNA"/>
</dbReference>
<gene>
    <name evidence="4" type="ORF">JOC49_001971</name>
</gene>
<evidence type="ECO:0000256" key="1">
    <source>
        <dbReference type="ARBA" id="ARBA00022614"/>
    </source>
</evidence>
<dbReference type="PROSITE" id="PS51450">
    <property type="entry name" value="LRR"/>
    <property type="match status" value="2"/>
</dbReference>
<evidence type="ECO:0000256" key="2">
    <source>
        <dbReference type="ARBA" id="ARBA00022737"/>
    </source>
</evidence>
<dbReference type="Gene3D" id="3.80.10.10">
    <property type="entry name" value="Ribonuclease Inhibitor"/>
    <property type="match status" value="1"/>
</dbReference>
<keyword evidence="3" id="KW-0732">Signal</keyword>
<protein>
    <recommendedName>
        <fullName evidence="6">Leucine-rich repeat domain-containing protein</fullName>
    </recommendedName>
</protein>
<evidence type="ECO:0000256" key="3">
    <source>
        <dbReference type="SAM" id="SignalP"/>
    </source>
</evidence>
<keyword evidence="2" id="KW-0677">Repeat</keyword>
<sequence length="296" mass="33723">MKVKKCLIGTLLGLIILAVTGCSTRDTNEIETFEEETSVGMATSASEETQPDEIVIIKDPHLEEMIRDQIGKPEGELTTLDMEMVYSLNIDYREYPVYEIDGLEYAIYLGDFSYRYGALKSLSPIAELENLTYLNISYSTIEEIPKTFKTILLSRLSFIETNVNALDFLSELTNITNAHLTRSGITSIGFLENWDKVEELNLSENEIEDISPLEEKKSLTRLTLHKNKVEDISVLETLEALEILNISYNEVANISPIMQLEFLQEFTAYEDLDQKIIDRGLLQALEDKGVRVQYHE</sequence>
<dbReference type="PANTHER" id="PTHR46652:SF3">
    <property type="entry name" value="LEUCINE-RICH REPEAT-CONTAINING PROTEIN 9"/>
    <property type="match status" value="1"/>
</dbReference>
<dbReference type="InterPro" id="IPR001611">
    <property type="entry name" value="Leu-rich_rpt"/>
</dbReference>
<dbReference type="SUPFAM" id="SSF52058">
    <property type="entry name" value="L domain-like"/>
    <property type="match status" value="1"/>
</dbReference>